<evidence type="ECO:0000313" key="1">
    <source>
        <dbReference type="EMBL" id="PHT52621.1"/>
    </source>
</evidence>
<evidence type="ECO:0000313" key="2">
    <source>
        <dbReference type="Proteomes" id="UP000224567"/>
    </source>
</evidence>
<protein>
    <submittedName>
        <fullName evidence="1">Uncharacterized protein</fullName>
    </submittedName>
</protein>
<dbReference type="STRING" id="33114.A0A2G2X578"/>
<dbReference type="AlphaFoldDB" id="A0A2G2X578"/>
<reference evidence="1 2" key="1">
    <citation type="journal article" date="2017" name="Genome Biol.">
        <title>New reference genome sequences of hot pepper reveal the massive evolution of plant disease-resistance genes by retroduplication.</title>
        <authorList>
            <person name="Kim S."/>
            <person name="Park J."/>
            <person name="Yeom S.I."/>
            <person name="Kim Y.M."/>
            <person name="Seo E."/>
            <person name="Kim K.T."/>
            <person name="Kim M.S."/>
            <person name="Lee J.M."/>
            <person name="Cheong K."/>
            <person name="Shin H.S."/>
            <person name="Kim S.B."/>
            <person name="Han K."/>
            <person name="Lee J."/>
            <person name="Park M."/>
            <person name="Lee H.A."/>
            <person name="Lee H.Y."/>
            <person name="Lee Y."/>
            <person name="Oh S."/>
            <person name="Lee J.H."/>
            <person name="Choi E."/>
            <person name="Choi E."/>
            <person name="Lee S.E."/>
            <person name="Jeon J."/>
            <person name="Kim H."/>
            <person name="Choi G."/>
            <person name="Song H."/>
            <person name="Lee J."/>
            <person name="Lee S.C."/>
            <person name="Kwon J.K."/>
            <person name="Lee H.Y."/>
            <person name="Koo N."/>
            <person name="Hong Y."/>
            <person name="Kim R.W."/>
            <person name="Kang W.H."/>
            <person name="Huh J.H."/>
            <person name="Kang B.C."/>
            <person name="Yang T.J."/>
            <person name="Lee Y.H."/>
            <person name="Bennetzen J.L."/>
            <person name="Choi D."/>
        </authorList>
    </citation>
    <scope>NUCLEOTIDE SEQUENCE [LARGE SCALE GENOMIC DNA]</scope>
    <source>
        <strain evidence="2">cv. PBC81</strain>
    </source>
</reference>
<keyword evidence="2" id="KW-1185">Reference proteome</keyword>
<sequence>MVEVYSGITGRAGSFGVSSTSNFADNSNFDGKGTYLVFDVGGAIFFNDFNSQDKQQLQHIGKKLIGPQHYNKDGVEHNEEDQQDEYSHTQACTFLLDSSKQLGMLTREALASVTLPDMLRNLVFHPASLLFRLSMMNWNSPFIGCLWKMGYPKYFPKWSEGWMPRTEERVRAEALKKPINGVTFLRASPSKKGKVISKEEVGHRGASITNGNRVPVESVHLIVDPPRKKFHKKDEEVGRYGVTLSNAPGGVKRVGFSTIDQN</sequence>
<reference evidence="2" key="2">
    <citation type="journal article" date="2017" name="J. Anim. Genet.">
        <title>Multiple reference genome sequences of hot pepper reveal the massive evolution of plant disease resistance genes by retroduplication.</title>
        <authorList>
            <person name="Kim S."/>
            <person name="Park J."/>
            <person name="Yeom S.-I."/>
            <person name="Kim Y.-M."/>
            <person name="Seo E."/>
            <person name="Kim K.-T."/>
            <person name="Kim M.-S."/>
            <person name="Lee J.M."/>
            <person name="Cheong K."/>
            <person name="Shin H.-S."/>
            <person name="Kim S.-B."/>
            <person name="Han K."/>
            <person name="Lee J."/>
            <person name="Park M."/>
            <person name="Lee H.-A."/>
            <person name="Lee H.-Y."/>
            <person name="Lee Y."/>
            <person name="Oh S."/>
            <person name="Lee J.H."/>
            <person name="Choi E."/>
            <person name="Choi E."/>
            <person name="Lee S.E."/>
            <person name="Jeon J."/>
            <person name="Kim H."/>
            <person name="Choi G."/>
            <person name="Song H."/>
            <person name="Lee J."/>
            <person name="Lee S.-C."/>
            <person name="Kwon J.-K."/>
            <person name="Lee H.-Y."/>
            <person name="Koo N."/>
            <person name="Hong Y."/>
            <person name="Kim R.W."/>
            <person name="Kang W.-H."/>
            <person name="Huh J.H."/>
            <person name="Kang B.-C."/>
            <person name="Yang T.-J."/>
            <person name="Lee Y.-H."/>
            <person name="Bennetzen J.L."/>
            <person name="Choi D."/>
        </authorList>
    </citation>
    <scope>NUCLEOTIDE SEQUENCE [LARGE SCALE GENOMIC DNA]</scope>
    <source>
        <strain evidence="2">cv. PBC81</strain>
    </source>
</reference>
<comment type="caution">
    <text evidence="1">The sequence shown here is derived from an EMBL/GenBank/DDBJ whole genome shotgun (WGS) entry which is preliminary data.</text>
</comment>
<dbReference type="EMBL" id="MLFT02000003">
    <property type="protein sequence ID" value="PHT52621.1"/>
    <property type="molecule type" value="Genomic_DNA"/>
</dbReference>
<proteinExistence type="predicted"/>
<dbReference type="Proteomes" id="UP000224567">
    <property type="component" value="Unassembled WGS sequence"/>
</dbReference>
<gene>
    <name evidence="1" type="ORF">CQW23_07083</name>
</gene>
<dbReference type="OrthoDB" id="3367at2759"/>
<accession>A0A2G2X578</accession>
<name>A0A2G2X578_CAPBA</name>
<organism evidence="1 2">
    <name type="scientific">Capsicum baccatum</name>
    <name type="common">Peruvian pepper</name>
    <dbReference type="NCBI Taxonomy" id="33114"/>
    <lineage>
        <taxon>Eukaryota</taxon>
        <taxon>Viridiplantae</taxon>
        <taxon>Streptophyta</taxon>
        <taxon>Embryophyta</taxon>
        <taxon>Tracheophyta</taxon>
        <taxon>Spermatophyta</taxon>
        <taxon>Magnoliopsida</taxon>
        <taxon>eudicotyledons</taxon>
        <taxon>Gunneridae</taxon>
        <taxon>Pentapetalae</taxon>
        <taxon>asterids</taxon>
        <taxon>lamiids</taxon>
        <taxon>Solanales</taxon>
        <taxon>Solanaceae</taxon>
        <taxon>Solanoideae</taxon>
        <taxon>Capsiceae</taxon>
        <taxon>Capsicum</taxon>
    </lineage>
</organism>